<dbReference type="GO" id="GO:0008320">
    <property type="term" value="F:protein transmembrane transporter activity"/>
    <property type="evidence" value="ECO:0007669"/>
    <property type="project" value="TreeGrafter"/>
</dbReference>
<dbReference type="GO" id="GO:0030150">
    <property type="term" value="P:protein import into mitochondrial matrix"/>
    <property type="evidence" value="ECO:0007669"/>
    <property type="project" value="TreeGrafter"/>
</dbReference>
<reference evidence="9" key="1">
    <citation type="submission" date="2019-07" db="EMBL/GenBank/DDBJ databases">
        <authorList>
            <person name="Dittberner H."/>
        </authorList>
    </citation>
    <scope>NUCLEOTIDE SEQUENCE [LARGE SCALE GENOMIC DNA]</scope>
</reference>
<gene>
    <name evidence="9" type="ORF">ANE_LOCUS24595</name>
</gene>
<evidence type="ECO:0000256" key="7">
    <source>
        <dbReference type="ARBA" id="ARBA00023136"/>
    </source>
</evidence>
<dbReference type="OrthoDB" id="2261329at2759"/>
<evidence type="ECO:0000256" key="4">
    <source>
        <dbReference type="ARBA" id="ARBA00022792"/>
    </source>
</evidence>
<keyword evidence="7 8" id="KW-0472">Membrane</keyword>
<dbReference type="PANTHER" id="PTHR10485:SF15">
    <property type="entry name" value="MITOCHONDRIAL IMPORT INNER MEMBRANE TRANSLOCASE SUBUNIT TIM17-3"/>
    <property type="match status" value="1"/>
</dbReference>
<dbReference type="GO" id="GO:0005744">
    <property type="term" value="C:TIM23 mitochondrial import inner membrane translocase complex"/>
    <property type="evidence" value="ECO:0007669"/>
    <property type="project" value="TreeGrafter"/>
</dbReference>
<keyword evidence="3 8" id="KW-0812">Transmembrane</keyword>
<comment type="caution">
    <text evidence="9">The sequence shown here is derived from an EMBL/GenBank/DDBJ whole genome shotgun (WGS) entry which is preliminary data.</text>
</comment>
<evidence type="ECO:0000256" key="1">
    <source>
        <dbReference type="ARBA" id="ARBA00004448"/>
    </source>
</evidence>
<sequence>MEVQEKSREHGLARIVDDTGNAFAIGAIGGSAFHFIKGSRNSPSGRRLVGGAQAVSMNAARLGGSFGSYGALFSAFEYTTIRIRNKEDRWNAIIAGTATGGLLSIRQGIAAASTSAILGGVLLALLRRNA</sequence>
<name>A0A565CKU8_9BRAS</name>
<organism evidence="9 10">
    <name type="scientific">Arabis nemorensis</name>
    <dbReference type="NCBI Taxonomy" id="586526"/>
    <lineage>
        <taxon>Eukaryota</taxon>
        <taxon>Viridiplantae</taxon>
        <taxon>Streptophyta</taxon>
        <taxon>Embryophyta</taxon>
        <taxon>Tracheophyta</taxon>
        <taxon>Spermatophyta</taxon>
        <taxon>Magnoliopsida</taxon>
        <taxon>eudicotyledons</taxon>
        <taxon>Gunneridae</taxon>
        <taxon>Pentapetalae</taxon>
        <taxon>rosids</taxon>
        <taxon>malvids</taxon>
        <taxon>Brassicales</taxon>
        <taxon>Brassicaceae</taxon>
        <taxon>Arabideae</taxon>
        <taxon>Arabis</taxon>
    </lineage>
</organism>
<protein>
    <submittedName>
        <fullName evidence="9">Uncharacterized protein</fullName>
    </submittedName>
</protein>
<evidence type="ECO:0000256" key="3">
    <source>
        <dbReference type="ARBA" id="ARBA00022692"/>
    </source>
</evidence>
<evidence type="ECO:0000256" key="6">
    <source>
        <dbReference type="ARBA" id="ARBA00023128"/>
    </source>
</evidence>
<comment type="subcellular location">
    <subcellularLocation>
        <location evidence="1">Mitochondrion inner membrane</location>
        <topology evidence="1">Multi-pass membrane protein</topology>
    </subcellularLocation>
</comment>
<dbReference type="PANTHER" id="PTHR10485">
    <property type="entry name" value="MITOCHONDRIAL IMPORT INNER MEMBRANE TRANSLOCASE SUBUNIT TIM-17"/>
    <property type="match status" value="1"/>
</dbReference>
<keyword evidence="10" id="KW-1185">Reference proteome</keyword>
<evidence type="ECO:0000256" key="2">
    <source>
        <dbReference type="ARBA" id="ARBA00008444"/>
    </source>
</evidence>
<accession>A0A565CKU8</accession>
<keyword evidence="6" id="KW-0496">Mitochondrion</keyword>
<keyword evidence="4" id="KW-0999">Mitochondrion inner membrane</keyword>
<dbReference type="EMBL" id="CABITT030000008">
    <property type="protein sequence ID" value="VVB14151.1"/>
    <property type="molecule type" value="Genomic_DNA"/>
</dbReference>
<comment type="similarity">
    <text evidence="2">Belongs to the Tim17/Tim22/Tim23 family.</text>
</comment>
<proteinExistence type="inferred from homology"/>
<keyword evidence="5 8" id="KW-1133">Transmembrane helix</keyword>
<evidence type="ECO:0000313" key="9">
    <source>
        <dbReference type="EMBL" id="VVB14151.1"/>
    </source>
</evidence>
<dbReference type="Proteomes" id="UP000489600">
    <property type="component" value="Unassembled WGS sequence"/>
</dbReference>
<feature type="transmembrane region" description="Helical" evidence="8">
    <location>
        <begin position="108"/>
        <end position="126"/>
    </location>
</feature>
<dbReference type="Pfam" id="PF02466">
    <property type="entry name" value="Tim17"/>
    <property type="match status" value="1"/>
</dbReference>
<evidence type="ECO:0000256" key="5">
    <source>
        <dbReference type="ARBA" id="ARBA00022989"/>
    </source>
</evidence>
<dbReference type="AlphaFoldDB" id="A0A565CKU8"/>
<evidence type="ECO:0000313" key="10">
    <source>
        <dbReference type="Proteomes" id="UP000489600"/>
    </source>
</evidence>
<evidence type="ECO:0000256" key="8">
    <source>
        <dbReference type="SAM" id="Phobius"/>
    </source>
</evidence>